<evidence type="ECO:0000313" key="10">
    <source>
        <dbReference type="Proteomes" id="UP000054023"/>
    </source>
</evidence>
<proteinExistence type="predicted"/>
<organism evidence="9 10">
    <name type="scientific">Nesterenkonia jeotgali</name>
    <dbReference type="NCBI Taxonomy" id="317018"/>
    <lineage>
        <taxon>Bacteria</taxon>
        <taxon>Bacillati</taxon>
        <taxon>Actinomycetota</taxon>
        <taxon>Actinomycetes</taxon>
        <taxon>Micrococcales</taxon>
        <taxon>Micrococcaceae</taxon>
        <taxon>Nesterenkonia</taxon>
    </lineage>
</organism>
<comment type="caution">
    <text evidence="9">The sequence shown here is derived from an EMBL/GenBank/DDBJ whole genome shotgun (WGS) entry which is preliminary data.</text>
</comment>
<evidence type="ECO:0000256" key="7">
    <source>
        <dbReference type="SAM" id="Phobius"/>
    </source>
</evidence>
<evidence type="ECO:0000313" key="9">
    <source>
        <dbReference type="EMBL" id="KUG57564.1"/>
    </source>
</evidence>
<feature type="compositionally biased region" description="Low complexity" evidence="6">
    <location>
        <begin position="51"/>
        <end position="74"/>
    </location>
</feature>
<evidence type="ECO:0000256" key="5">
    <source>
        <dbReference type="ARBA" id="ARBA00023136"/>
    </source>
</evidence>
<dbReference type="EMBL" id="LQBM01000005">
    <property type="protein sequence ID" value="KUG57564.1"/>
    <property type="molecule type" value="Genomic_DNA"/>
</dbReference>
<keyword evidence="10" id="KW-1185">Reference proteome</keyword>
<feature type="region of interest" description="Disordered" evidence="6">
    <location>
        <begin position="34"/>
        <end position="74"/>
    </location>
</feature>
<name>A0A0W8IC97_9MICC</name>
<evidence type="ECO:0000256" key="6">
    <source>
        <dbReference type="SAM" id="MobiDB-lite"/>
    </source>
</evidence>
<evidence type="ECO:0000256" key="4">
    <source>
        <dbReference type="ARBA" id="ARBA00022989"/>
    </source>
</evidence>
<accession>A0A0W8IC97</accession>
<keyword evidence="3 7" id="KW-0812">Transmembrane</keyword>
<dbReference type="Pfam" id="PF00482">
    <property type="entry name" value="T2SSF"/>
    <property type="match status" value="1"/>
</dbReference>
<protein>
    <recommendedName>
        <fullName evidence="8">Type II secretion system protein GspF domain-containing protein</fullName>
    </recommendedName>
</protein>
<evidence type="ECO:0000256" key="3">
    <source>
        <dbReference type="ARBA" id="ARBA00022692"/>
    </source>
</evidence>
<dbReference type="Proteomes" id="UP000054023">
    <property type="component" value="Unassembled WGS sequence"/>
</dbReference>
<keyword evidence="5 7" id="KW-0472">Membrane</keyword>
<evidence type="ECO:0000256" key="2">
    <source>
        <dbReference type="ARBA" id="ARBA00022475"/>
    </source>
</evidence>
<keyword evidence="4 7" id="KW-1133">Transmembrane helix</keyword>
<feature type="domain" description="Type II secretion system protein GspF" evidence="8">
    <location>
        <begin position="80"/>
        <end position="200"/>
    </location>
</feature>
<feature type="transmembrane region" description="Helical" evidence="7">
    <location>
        <begin position="176"/>
        <end position="205"/>
    </location>
</feature>
<keyword evidence="2" id="KW-1003">Cell membrane</keyword>
<dbReference type="RefSeq" id="WP_058889583.1">
    <property type="nucleotide sequence ID" value="NZ_LQBM01000005.1"/>
</dbReference>
<dbReference type="InterPro" id="IPR018076">
    <property type="entry name" value="T2SS_GspF_dom"/>
</dbReference>
<dbReference type="GO" id="GO:0005886">
    <property type="term" value="C:plasma membrane"/>
    <property type="evidence" value="ECO:0007669"/>
    <property type="project" value="UniProtKB-SubCell"/>
</dbReference>
<dbReference type="OrthoDB" id="3267562at2"/>
<dbReference type="STRING" id="317018.AVL63_13035"/>
<dbReference type="AlphaFoldDB" id="A0A0W8IC97"/>
<feature type="transmembrane region" description="Helical" evidence="7">
    <location>
        <begin position="6"/>
        <end position="25"/>
    </location>
</feature>
<dbReference type="PANTHER" id="PTHR35007">
    <property type="entry name" value="INTEGRAL MEMBRANE PROTEIN-RELATED"/>
    <property type="match status" value="1"/>
</dbReference>
<comment type="subcellular location">
    <subcellularLocation>
        <location evidence="1">Cell membrane</location>
        <topology evidence="1">Multi-pass membrane protein</topology>
    </subcellularLocation>
</comment>
<reference evidence="10" key="1">
    <citation type="submission" date="2015-12" db="EMBL/GenBank/DDBJ databases">
        <authorList>
            <person name="Nair G.R."/>
            <person name="Kaur G."/>
            <person name="Mayilraj S."/>
        </authorList>
    </citation>
    <scope>NUCLEOTIDE SEQUENCE [LARGE SCALE GENOMIC DNA]</scope>
    <source>
        <strain evidence="10">CD08_7</strain>
    </source>
</reference>
<sequence>MAEGQLLSGLVCALLVGLLVLLLSVPPVPCQRRAPAGGFTARKSTAQKFTAQRSSARSPAQSCSAERSAPPRAPDAARLLDLTAAMLRAGVGIDAAVRRLAEDVPGCAPLGRVHRGLAAGQQWKHAWSCVAGDTQLREYGQELAFAHATGAPTAELLELTATQARRRRRRAVEEQAARLGVQMVLPLGLCFLPGFILIGVIPVVLGMVQELT</sequence>
<gene>
    <name evidence="9" type="ORF">AVL63_13035</name>
</gene>
<evidence type="ECO:0000259" key="8">
    <source>
        <dbReference type="Pfam" id="PF00482"/>
    </source>
</evidence>
<evidence type="ECO:0000256" key="1">
    <source>
        <dbReference type="ARBA" id="ARBA00004651"/>
    </source>
</evidence>
<dbReference type="PANTHER" id="PTHR35007:SF3">
    <property type="entry name" value="POSSIBLE CONSERVED ALANINE RICH MEMBRANE PROTEIN"/>
    <property type="match status" value="1"/>
</dbReference>